<evidence type="ECO:0000313" key="2">
    <source>
        <dbReference type="Proteomes" id="UP000514444"/>
    </source>
</evidence>
<name>A0A7D7KJ23_9CAUD</name>
<protein>
    <submittedName>
        <fullName evidence="1">Uncharacterized protein</fullName>
    </submittedName>
</protein>
<dbReference type="Proteomes" id="UP000514444">
    <property type="component" value="Genome"/>
</dbReference>
<evidence type="ECO:0000313" key="1">
    <source>
        <dbReference type="EMBL" id="QMS41873.1"/>
    </source>
</evidence>
<dbReference type="EMBL" id="MT514532">
    <property type="protein sequence ID" value="QMS41873.1"/>
    <property type="molecule type" value="Genomic_DNA"/>
</dbReference>
<proteinExistence type="predicted"/>
<sequence length="93" mass="10644">MHTPDSLQGYLNNFLWEQYPTTNLKVYLKDTSEHSSYYGFALEDGALDCAFHPLNIKQRVLDEVCEQASTLTGLKVKVIQKGILVYHNSKEVH</sequence>
<gene>
    <name evidence="1" type="ORF">Bolokhovo_3</name>
</gene>
<organism evidence="1 2">
    <name type="scientific">Bacillus phage Bolokhovo</name>
    <dbReference type="NCBI Taxonomy" id="2743970"/>
    <lineage>
        <taxon>Viruses</taxon>
        <taxon>Duplodnaviria</taxon>
        <taxon>Heunggongvirae</taxon>
        <taxon>Uroviricota</taxon>
        <taxon>Caudoviricetes</taxon>
        <taxon>Ehrlichviridae</taxon>
        <taxon>Andromedavirus</taxon>
        <taxon>Andromedavirus bolokhovo</taxon>
        <taxon>Andromedavirus curly</taxon>
    </lineage>
</organism>
<accession>A0A7D7KJ23</accession>
<keyword evidence="2" id="KW-1185">Reference proteome</keyword>
<reference evidence="1 2" key="1">
    <citation type="submission" date="2020-05" db="EMBL/GenBank/DDBJ databases">
        <authorList>
            <person name="Kazantseva O."/>
            <person name="Skorynina A."/>
            <person name="Piligrimova E."/>
            <person name="Shadrin A."/>
        </authorList>
    </citation>
    <scope>NUCLEOTIDE SEQUENCE [LARGE SCALE GENOMIC DNA]</scope>
</reference>